<evidence type="ECO:0000313" key="3">
    <source>
        <dbReference type="Proteomes" id="UP000181909"/>
    </source>
</evidence>
<evidence type="ECO:0000313" key="2">
    <source>
        <dbReference type="EMBL" id="SFX94811.1"/>
    </source>
</evidence>
<name>A0A1K2B8G1_STRAR</name>
<dbReference type="RefSeq" id="WP_072485906.1">
    <property type="nucleotide sequence ID" value="NZ_CP108276.1"/>
</dbReference>
<evidence type="ECO:0000259" key="1">
    <source>
        <dbReference type="Pfam" id="PF01408"/>
    </source>
</evidence>
<protein>
    <submittedName>
        <fullName evidence="2">Oxidoreductase family, NAD-binding Rossmann fold</fullName>
    </submittedName>
</protein>
<dbReference type="InterPro" id="IPR000683">
    <property type="entry name" value="Gfo/Idh/MocA-like_OxRdtase_N"/>
</dbReference>
<dbReference type="Pfam" id="PF01408">
    <property type="entry name" value="GFO_IDH_MocA"/>
    <property type="match status" value="1"/>
</dbReference>
<reference evidence="2 3" key="1">
    <citation type="submission" date="2016-11" db="EMBL/GenBank/DDBJ databases">
        <authorList>
            <person name="Jaros S."/>
            <person name="Januszkiewicz K."/>
            <person name="Wedrychowicz H."/>
        </authorList>
    </citation>
    <scope>NUCLEOTIDE SEQUENCE [LARGE SCALE GENOMIC DNA]</scope>
    <source>
        <strain evidence="2 3">OK807</strain>
    </source>
</reference>
<dbReference type="PANTHER" id="PTHR43818">
    <property type="entry name" value="BCDNA.GH03377"/>
    <property type="match status" value="1"/>
</dbReference>
<dbReference type="PANTHER" id="PTHR43818:SF9">
    <property type="entry name" value="HYPOTHETICAL OXIDOREDUCTASE"/>
    <property type="match status" value="1"/>
</dbReference>
<dbReference type="STRING" id="1893.SAMN02787144_100886"/>
<dbReference type="Gene3D" id="3.40.50.720">
    <property type="entry name" value="NAD(P)-binding Rossmann-like Domain"/>
    <property type="match status" value="1"/>
</dbReference>
<dbReference type="InterPro" id="IPR050463">
    <property type="entry name" value="Gfo/Idh/MocA_oxidrdct_glycsds"/>
</dbReference>
<dbReference type="EMBL" id="FPJO01000008">
    <property type="protein sequence ID" value="SFX94811.1"/>
    <property type="molecule type" value="Genomic_DNA"/>
</dbReference>
<dbReference type="SUPFAM" id="SSF51735">
    <property type="entry name" value="NAD(P)-binding Rossmann-fold domains"/>
    <property type="match status" value="1"/>
</dbReference>
<accession>A0A1K2B8G1</accession>
<dbReference type="InterPro" id="IPR036291">
    <property type="entry name" value="NAD(P)-bd_dom_sf"/>
</dbReference>
<gene>
    <name evidence="2" type="ORF">SAMN02787144_100886</name>
</gene>
<sequence length="287" mass="29832">MRIGIVGTDNSHVDQIVRHLNVDGAGGDARVVALSGGRGRRNDALAATGGIAEIVDGPAELLGLVDAVVVADRDGAHHRDQAIPFLAEGLPVFVDKPLARTVEDARALIDTARAHDAPLTSSSALRWIPGTDALAARSIAGGKPELVVVSGPADPAGDHGGIFFYGIHAVDIALRLAPGEISGVRTDITDTTVVASFTAGDTRVVVNLVKPGSTDQIPFHAMTFTRESMAQQTLVPGADYCVPGLEAFLEMVRTGRPPIGYGDLLRPIEVLETVATALREAPAGARP</sequence>
<dbReference type="Proteomes" id="UP000181909">
    <property type="component" value="Unassembled WGS sequence"/>
</dbReference>
<feature type="domain" description="Gfo/Idh/MocA-like oxidoreductase N-terminal" evidence="1">
    <location>
        <begin position="1"/>
        <end position="119"/>
    </location>
</feature>
<dbReference type="GO" id="GO:0000166">
    <property type="term" value="F:nucleotide binding"/>
    <property type="evidence" value="ECO:0007669"/>
    <property type="project" value="InterPro"/>
</dbReference>
<organism evidence="2 3">
    <name type="scientific">Streptomyces atratus</name>
    <dbReference type="NCBI Taxonomy" id="1893"/>
    <lineage>
        <taxon>Bacteria</taxon>
        <taxon>Bacillati</taxon>
        <taxon>Actinomycetota</taxon>
        <taxon>Actinomycetes</taxon>
        <taxon>Kitasatosporales</taxon>
        <taxon>Streptomycetaceae</taxon>
        <taxon>Streptomyces</taxon>
    </lineage>
</organism>
<dbReference type="AlphaFoldDB" id="A0A1K2B8G1"/>
<proteinExistence type="predicted"/>